<dbReference type="CDD" id="cd10936">
    <property type="entry name" value="CE4_DAC2"/>
    <property type="match status" value="1"/>
</dbReference>
<dbReference type="EMBL" id="RBWX01000007">
    <property type="protein sequence ID" value="RKS90974.1"/>
    <property type="molecule type" value="Genomic_DNA"/>
</dbReference>
<sequence>MLFIGLATVFVELLRPLAPSHAAAQTSDVPRRALPPEAKVKAKDAAGAGTLRPPIAQVPVTDVDKPEIDQARLAAGDTPPTRPAMPAEPIPTGPIVAIVLTELGPNATAAKAAIDRLPAAVSLAFSPYADASRDLAKAAKAGGHEVWLSVPMQPKSYPRVNPGQNVLLTAEAPAENVRRLNWALSRVEAPMGITNMMGSAFTENAAAMRPVLDAVKAKQLFYVDARSSGRSVGEKEARAIGLASATNDRFLDEPETPANIRNNLDALVATAKRRGYAVGYARPVSTTISEIERWSAELEKKGVTLVGASLVARKASNG</sequence>
<dbReference type="InterPro" id="IPR011330">
    <property type="entry name" value="Glyco_hydro/deAcase_b/a-brl"/>
</dbReference>
<accession>A0AAD1D628</accession>
<feature type="region of interest" description="Disordered" evidence="1">
    <location>
        <begin position="21"/>
        <end position="46"/>
    </location>
</feature>
<protein>
    <recommendedName>
        <fullName evidence="6">Divergent polysaccharide deacetylase family protein</fullName>
    </recommendedName>
</protein>
<name>A0AAD1D628_SPHMI</name>
<reference evidence="3 5" key="2">
    <citation type="submission" date="2018-10" db="EMBL/GenBank/DDBJ databases">
        <title>Genomic Encyclopedia of Type Strains, Phase IV (KMG-IV): sequencing the most valuable type-strain genomes for metagenomic binning, comparative biology and taxonomic classification.</title>
        <authorList>
            <person name="Goeker M."/>
        </authorList>
    </citation>
    <scope>NUCLEOTIDE SEQUENCE [LARGE SCALE GENOMIC DNA]</scope>
    <source>
        <strain evidence="3 5">DSM 19791</strain>
    </source>
</reference>
<proteinExistence type="predicted"/>
<dbReference type="GO" id="GO:0005975">
    <property type="term" value="P:carbohydrate metabolic process"/>
    <property type="evidence" value="ECO:0007669"/>
    <property type="project" value="InterPro"/>
</dbReference>
<evidence type="ECO:0008006" key="6">
    <source>
        <dbReference type="Google" id="ProtNLM"/>
    </source>
</evidence>
<evidence type="ECO:0000313" key="3">
    <source>
        <dbReference type="EMBL" id="RKS90974.1"/>
    </source>
</evidence>
<dbReference type="Pfam" id="PF04748">
    <property type="entry name" value="Polysacc_deac_2"/>
    <property type="match status" value="1"/>
</dbReference>
<dbReference type="Proteomes" id="UP000275727">
    <property type="component" value="Chromosome"/>
</dbReference>
<dbReference type="KEGG" id="smic:SmB9_15520"/>
<organism evidence="2 4">
    <name type="scientific">Sphingosinicella microcystinivorans</name>
    <dbReference type="NCBI Taxonomy" id="335406"/>
    <lineage>
        <taxon>Bacteria</taxon>
        <taxon>Pseudomonadati</taxon>
        <taxon>Pseudomonadota</taxon>
        <taxon>Alphaproteobacteria</taxon>
        <taxon>Sphingomonadales</taxon>
        <taxon>Sphingosinicellaceae</taxon>
        <taxon>Sphingosinicella</taxon>
    </lineage>
</organism>
<dbReference type="SUPFAM" id="SSF88713">
    <property type="entry name" value="Glycoside hydrolase/deacetylase"/>
    <property type="match status" value="1"/>
</dbReference>
<dbReference type="PANTHER" id="PTHR30105:SF2">
    <property type="entry name" value="DIVERGENT POLYSACCHARIDE DEACETYLASE SUPERFAMILY"/>
    <property type="match status" value="1"/>
</dbReference>
<dbReference type="Proteomes" id="UP000276029">
    <property type="component" value="Unassembled WGS sequence"/>
</dbReference>
<dbReference type="AlphaFoldDB" id="A0AAD1D628"/>
<dbReference type="InterPro" id="IPR006837">
    <property type="entry name" value="Divergent_DAC"/>
</dbReference>
<keyword evidence="5" id="KW-1185">Reference proteome</keyword>
<dbReference type="RefSeq" id="WP_121047473.1">
    <property type="nucleotide sequence ID" value="NZ_AP018711.1"/>
</dbReference>
<evidence type="ECO:0000313" key="5">
    <source>
        <dbReference type="Proteomes" id="UP000276029"/>
    </source>
</evidence>
<dbReference type="Gene3D" id="3.20.20.370">
    <property type="entry name" value="Glycoside hydrolase/deacetylase"/>
    <property type="match status" value="1"/>
</dbReference>
<dbReference type="EMBL" id="AP018711">
    <property type="protein sequence ID" value="BBE33894.1"/>
    <property type="molecule type" value="Genomic_DNA"/>
</dbReference>
<reference evidence="2 4" key="1">
    <citation type="submission" date="2018-06" db="EMBL/GenBank/DDBJ databases">
        <title>Complete Genome Sequence of the Microcystin-Degrading Bacterium Sphingosinicella microcystinivorans Strain B-9.</title>
        <authorList>
            <person name="Jin H."/>
            <person name="Nishizawa T."/>
            <person name="Guo Y."/>
            <person name="Nishizawa A."/>
            <person name="Park H."/>
            <person name="Kato H."/>
            <person name="Tsuji K."/>
            <person name="Harada K."/>
        </authorList>
    </citation>
    <scope>NUCLEOTIDE SEQUENCE [LARGE SCALE GENOMIC DNA]</scope>
    <source>
        <strain evidence="2 4">B9</strain>
    </source>
</reference>
<evidence type="ECO:0000313" key="4">
    <source>
        <dbReference type="Proteomes" id="UP000275727"/>
    </source>
</evidence>
<evidence type="ECO:0000256" key="1">
    <source>
        <dbReference type="SAM" id="MobiDB-lite"/>
    </source>
</evidence>
<evidence type="ECO:0000313" key="2">
    <source>
        <dbReference type="EMBL" id="BBE33894.1"/>
    </source>
</evidence>
<gene>
    <name evidence="3" type="ORF">DFR51_0518</name>
    <name evidence="2" type="ORF">SmB9_15520</name>
</gene>
<dbReference type="PANTHER" id="PTHR30105">
    <property type="entry name" value="UNCHARACTERIZED YIBQ-RELATED"/>
    <property type="match status" value="1"/>
</dbReference>